<name>A0A918AAW0_9ACTN</name>
<sequence>MRRNDDTSMLEKVMLILQTFRTAGGPQRLADIARSTHLPKSTVHRLIQPLLDLNLLQRVDGGFALGLVLFELGELVPVKSQLRQAALPFMQDLFAATHQTVHLGVRDGYDVVYAEKIHGHGGVDLPSRIGGRLPLTCTGIGKALLAFALPEVLDEVLGQPLRRLTPHSITDLDLLKDEVSRVQTAGVAYDREEAAVGGCCVAAPVLVSGVAIAALSVSVPVAQFQPARLGPAVRTAALGLSRKLNRLW</sequence>
<evidence type="ECO:0000313" key="6">
    <source>
        <dbReference type="EMBL" id="GGP13375.1"/>
    </source>
</evidence>
<dbReference type="GO" id="GO:0045892">
    <property type="term" value="P:negative regulation of DNA-templated transcription"/>
    <property type="evidence" value="ECO:0007669"/>
    <property type="project" value="TreeGrafter"/>
</dbReference>
<dbReference type="InterPro" id="IPR036388">
    <property type="entry name" value="WH-like_DNA-bd_sf"/>
</dbReference>
<keyword evidence="2" id="KW-0238">DNA-binding</keyword>
<keyword evidence="1" id="KW-0805">Transcription regulation</keyword>
<gene>
    <name evidence="6" type="ORF">GCM10012278_64890</name>
</gene>
<reference evidence="6" key="1">
    <citation type="journal article" date="2014" name="Int. J. Syst. Evol. Microbiol.">
        <title>Complete genome sequence of Corynebacterium casei LMG S-19264T (=DSM 44701T), isolated from a smear-ripened cheese.</title>
        <authorList>
            <consortium name="US DOE Joint Genome Institute (JGI-PGF)"/>
            <person name="Walter F."/>
            <person name="Albersmeier A."/>
            <person name="Kalinowski J."/>
            <person name="Ruckert C."/>
        </authorList>
    </citation>
    <scope>NUCLEOTIDE SEQUENCE</scope>
    <source>
        <strain evidence="6">CGMCC 4.7430</strain>
    </source>
</reference>
<dbReference type="Proteomes" id="UP000660745">
    <property type="component" value="Unassembled WGS sequence"/>
</dbReference>
<feature type="domain" description="IclR-ED" evidence="5">
    <location>
        <begin position="68"/>
        <end position="246"/>
    </location>
</feature>
<dbReference type="SMART" id="SM00346">
    <property type="entry name" value="HTH_ICLR"/>
    <property type="match status" value="1"/>
</dbReference>
<dbReference type="Pfam" id="PF09339">
    <property type="entry name" value="HTH_IclR"/>
    <property type="match status" value="1"/>
</dbReference>
<dbReference type="GO" id="GO:0003700">
    <property type="term" value="F:DNA-binding transcription factor activity"/>
    <property type="evidence" value="ECO:0007669"/>
    <property type="project" value="TreeGrafter"/>
</dbReference>
<dbReference type="GO" id="GO:0003677">
    <property type="term" value="F:DNA binding"/>
    <property type="evidence" value="ECO:0007669"/>
    <property type="project" value="UniProtKB-KW"/>
</dbReference>
<dbReference type="InterPro" id="IPR036390">
    <property type="entry name" value="WH_DNA-bd_sf"/>
</dbReference>
<keyword evidence="7" id="KW-1185">Reference proteome</keyword>
<dbReference type="SUPFAM" id="SSF46785">
    <property type="entry name" value="Winged helix' DNA-binding domain"/>
    <property type="match status" value="1"/>
</dbReference>
<dbReference type="AlphaFoldDB" id="A0A918AAW0"/>
<dbReference type="Gene3D" id="3.30.450.40">
    <property type="match status" value="1"/>
</dbReference>
<accession>A0A918AAW0</accession>
<dbReference type="InterPro" id="IPR014757">
    <property type="entry name" value="Tscrpt_reg_IclR_C"/>
</dbReference>
<dbReference type="PROSITE" id="PS51077">
    <property type="entry name" value="HTH_ICLR"/>
    <property type="match status" value="1"/>
</dbReference>
<keyword evidence="3" id="KW-0804">Transcription</keyword>
<feature type="domain" description="HTH iclR-type" evidence="4">
    <location>
        <begin position="7"/>
        <end position="67"/>
    </location>
</feature>
<dbReference type="InterPro" id="IPR005471">
    <property type="entry name" value="Tscrpt_reg_IclR_N"/>
</dbReference>
<evidence type="ECO:0000256" key="3">
    <source>
        <dbReference type="ARBA" id="ARBA00023163"/>
    </source>
</evidence>
<evidence type="ECO:0000259" key="5">
    <source>
        <dbReference type="PROSITE" id="PS51078"/>
    </source>
</evidence>
<dbReference type="EMBL" id="BMNK01000014">
    <property type="protein sequence ID" value="GGP13375.1"/>
    <property type="molecule type" value="Genomic_DNA"/>
</dbReference>
<dbReference type="RefSeq" id="WP_225277867.1">
    <property type="nucleotide sequence ID" value="NZ_BMNK01000014.1"/>
</dbReference>
<dbReference type="SUPFAM" id="SSF55781">
    <property type="entry name" value="GAF domain-like"/>
    <property type="match status" value="1"/>
</dbReference>
<evidence type="ECO:0000256" key="2">
    <source>
        <dbReference type="ARBA" id="ARBA00023125"/>
    </source>
</evidence>
<evidence type="ECO:0000259" key="4">
    <source>
        <dbReference type="PROSITE" id="PS51077"/>
    </source>
</evidence>
<proteinExistence type="predicted"/>
<dbReference type="Gene3D" id="1.10.10.10">
    <property type="entry name" value="Winged helix-like DNA-binding domain superfamily/Winged helix DNA-binding domain"/>
    <property type="match status" value="1"/>
</dbReference>
<evidence type="ECO:0000256" key="1">
    <source>
        <dbReference type="ARBA" id="ARBA00023015"/>
    </source>
</evidence>
<dbReference type="Pfam" id="PF01614">
    <property type="entry name" value="IclR_C"/>
    <property type="match status" value="1"/>
</dbReference>
<dbReference type="PROSITE" id="PS51078">
    <property type="entry name" value="ICLR_ED"/>
    <property type="match status" value="1"/>
</dbReference>
<dbReference type="InterPro" id="IPR050707">
    <property type="entry name" value="HTH_MetabolicPath_Reg"/>
</dbReference>
<dbReference type="PANTHER" id="PTHR30136">
    <property type="entry name" value="HELIX-TURN-HELIX TRANSCRIPTIONAL REGULATOR, ICLR FAMILY"/>
    <property type="match status" value="1"/>
</dbReference>
<protein>
    <submittedName>
        <fullName evidence="6">IclR family transcriptional regulator</fullName>
    </submittedName>
</protein>
<organism evidence="6 7">
    <name type="scientific">Nonomuraea glycinis</name>
    <dbReference type="NCBI Taxonomy" id="2047744"/>
    <lineage>
        <taxon>Bacteria</taxon>
        <taxon>Bacillati</taxon>
        <taxon>Actinomycetota</taxon>
        <taxon>Actinomycetes</taxon>
        <taxon>Streptosporangiales</taxon>
        <taxon>Streptosporangiaceae</taxon>
        <taxon>Nonomuraea</taxon>
    </lineage>
</organism>
<dbReference type="PANTHER" id="PTHR30136:SF24">
    <property type="entry name" value="HTH-TYPE TRANSCRIPTIONAL REPRESSOR ALLR"/>
    <property type="match status" value="1"/>
</dbReference>
<reference evidence="6" key="2">
    <citation type="submission" date="2020-09" db="EMBL/GenBank/DDBJ databases">
        <authorList>
            <person name="Sun Q."/>
            <person name="Zhou Y."/>
        </authorList>
    </citation>
    <scope>NUCLEOTIDE SEQUENCE</scope>
    <source>
        <strain evidence="6">CGMCC 4.7430</strain>
    </source>
</reference>
<comment type="caution">
    <text evidence="6">The sequence shown here is derived from an EMBL/GenBank/DDBJ whole genome shotgun (WGS) entry which is preliminary data.</text>
</comment>
<evidence type="ECO:0000313" key="7">
    <source>
        <dbReference type="Proteomes" id="UP000660745"/>
    </source>
</evidence>
<dbReference type="InterPro" id="IPR029016">
    <property type="entry name" value="GAF-like_dom_sf"/>
</dbReference>